<sequence>MAKADKSTDKVHLNSKGPEGKVPPEPGEVSGQSKHVEGSVTETELSKYRDSVIVSLTETIGVYVVRAGSSSFNAIIGILPLKARVDSGAEVTILSSVVNKQLFRKHDKVRDVNMQPADKSVVIPGFITNPVAMQL</sequence>
<reference evidence="2" key="1">
    <citation type="journal article" date="2019" name="bioRxiv">
        <title>The Genome of the Zebra Mussel, Dreissena polymorpha: A Resource for Invasive Species Research.</title>
        <authorList>
            <person name="McCartney M.A."/>
            <person name="Auch B."/>
            <person name="Kono T."/>
            <person name="Mallez S."/>
            <person name="Zhang Y."/>
            <person name="Obille A."/>
            <person name="Becker A."/>
            <person name="Abrahante J.E."/>
            <person name="Garbe J."/>
            <person name="Badalamenti J.P."/>
            <person name="Herman A."/>
            <person name="Mangelson H."/>
            <person name="Liachko I."/>
            <person name="Sullivan S."/>
            <person name="Sone E.D."/>
            <person name="Koren S."/>
            <person name="Silverstein K.A.T."/>
            <person name="Beckman K.B."/>
            <person name="Gohl D.M."/>
        </authorList>
    </citation>
    <scope>NUCLEOTIDE SEQUENCE</scope>
    <source>
        <strain evidence="2">Duluth1</strain>
        <tissue evidence="2">Whole animal</tissue>
    </source>
</reference>
<comment type="caution">
    <text evidence="2">The sequence shown here is derived from an EMBL/GenBank/DDBJ whole genome shotgun (WGS) entry which is preliminary data.</text>
</comment>
<evidence type="ECO:0000313" key="2">
    <source>
        <dbReference type="EMBL" id="KAH3696820.1"/>
    </source>
</evidence>
<evidence type="ECO:0000313" key="3">
    <source>
        <dbReference type="Proteomes" id="UP000828390"/>
    </source>
</evidence>
<name>A0A9D4BIF6_DREPO</name>
<evidence type="ECO:0008006" key="4">
    <source>
        <dbReference type="Google" id="ProtNLM"/>
    </source>
</evidence>
<keyword evidence="3" id="KW-1185">Reference proteome</keyword>
<proteinExistence type="predicted"/>
<feature type="compositionally biased region" description="Basic and acidic residues" evidence="1">
    <location>
        <begin position="1"/>
        <end position="12"/>
    </location>
</feature>
<dbReference type="AlphaFoldDB" id="A0A9D4BIF6"/>
<organism evidence="2 3">
    <name type="scientific">Dreissena polymorpha</name>
    <name type="common">Zebra mussel</name>
    <name type="synonym">Mytilus polymorpha</name>
    <dbReference type="NCBI Taxonomy" id="45954"/>
    <lineage>
        <taxon>Eukaryota</taxon>
        <taxon>Metazoa</taxon>
        <taxon>Spiralia</taxon>
        <taxon>Lophotrochozoa</taxon>
        <taxon>Mollusca</taxon>
        <taxon>Bivalvia</taxon>
        <taxon>Autobranchia</taxon>
        <taxon>Heteroconchia</taxon>
        <taxon>Euheterodonta</taxon>
        <taxon>Imparidentia</taxon>
        <taxon>Neoheterodontei</taxon>
        <taxon>Myida</taxon>
        <taxon>Dreissenoidea</taxon>
        <taxon>Dreissenidae</taxon>
        <taxon>Dreissena</taxon>
    </lineage>
</organism>
<dbReference type="EMBL" id="JAIWYP010000016">
    <property type="protein sequence ID" value="KAH3696820.1"/>
    <property type="molecule type" value="Genomic_DNA"/>
</dbReference>
<gene>
    <name evidence="2" type="ORF">DPMN_084298</name>
</gene>
<accession>A0A9D4BIF6</accession>
<evidence type="ECO:0000256" key="1">
    <source>
        <dbReference type="SAM" id="MobiDB-lite"/>
    </source>
</evidence>
<feature type="region of interest" description="Disordered" evidence="1">
    <location>
        <begin position="1"/>
        <end position="41"/>
    </location>
</feature>
<protein>
    <recommendedName>
        <fullName evidence="4">Peptidase A2 domain-containing protein</fullName>
    </recommendedName>
</protein>
<dbReference type="Proteomes" id="UP000828390">
    <property type="component" value="Unassembled WGS sequence"/>
</dbReference>
<reference evidence="2" key="2">
    <citation type="submission" date="2020-11" db="EMBL/GenBank/DDBJ databases">
        <authorList>
            <person name="McCartney M.A."/>
            <person name="Auch B."/>
            <person name="Kono T."/>
            <person name="Mallez S."/>
            <person name="Becker A."/>
            <person name="Gohl D.M."/>
            <person name="Silverstein K.A.T."/>
            <person name="Koren S."/>
            <person name="Bechman K.B."/>
            <person name="Herman A."/>
            <person name="Abrahante J.E."/>
            <person name="Garbe J."/>
        </authorList>
    </citation>
    <scope>NUCLEOTIDE SEQUENCE</scope>
    <source>
        <strain evidence="2">Duluth1</strain>
        <tissue evidence="2">Whole animal</tissue>
    </source>
</reference>